<dbReference type="Proteomes" id="UP000800036">
    <property type="component" value="Unassembled WGS sequence"/>
</dbReference>
<dbReference type="OrthoDB" id="2219495at2759"/>
<keyword evidence="3" id="KW-0285">Flavoprotein</keyword>
<dbReference type="AlphaFoldDB" id="A0A6A5V6I3"/>
<dbReference type="PANTHER" id="PTHR10961:SF37">
    <property type="entry name" value="FAD DEPENDENT OXIDOREDUCTASE DOMAIN-CONTAINING PROTEIN"/>
    <property type="match status" value="1"/>
</dbReference>
<reference evidence="7" key="1">
    <citation type="journal article" date="2020" name="Stud. Mycol.">
        <title>101 Dothideomycetes genomes: a test case for predicting lifestyles and emergence of pathogens.</title>
        <authorList>
            <person name="Haridas S."/>
            <person name="Albert R."/>
            <person name="Binder M."/>
            <person name="Bloem J."/>
            <person name="Labutti K."/>
            <person name="Salamov A."/>
            <person name="Andreopoulos B."/>
            <person name="Baker S."/>
            <person name="Barry K."/>
            <person name="Bills G."/>
            <person name="Bluhm B."/>
            <person name="Cannon C."/>
            <person name="Castanera R."/>
            <person name="Culley D."/>
            <person name="Daum C."/>
            <person name="Ezra D."/>
            <person name="Gonzalez J."/>
            <person name="Henrissat B."/>
            <person name="Kuo A."/>
            <person name="Liang C."/>
            <person name="Lipzen A."/>
            <person name="Lutzoni F."/>
            <person name="Magnuson J."/>
            <person name="Mondo S."/>
            <person name="Nolan M."/>
            <person name="Ohm R."/>
            <person name="Pangilinan J."/>
            <person name="Park H.-J."/>
            <person name="Ramirez L."/>
            <person name="Alfaro M."/>
            <person name="Sun H."/>
            <person name="Tritt A."/>
            <person name="Yoshinaga Y."/>
            <person name="Zwiers L.-H."/>
            <person name="Turgeon B."/>
            <person name="Goodwin S."/>
            <person name="Spatafora J."/>
            <person name="Crous P."/>
            <person name="Grigoriev I."/>
        </authorList>
    </citation>
    <scope>NUCLEOTIDE SEQUENCE</scope>
    <source>
        <strain evidence="7">CBS 107.79</strain>
    </source>
</reference>
<organism evidence="7 8">
    <name type="scientific">Bimuria novae-zelandiae CBS 107.79</name>
    <dbReference type="NCBI Taxonomy" id="1447943"/>
    <lineage>
        <taxon>Eukaryota</taxon>
        <taxon>Fungi</taxon>
        <taxon>Dikarya</taxon>
        <taxon>Ascomycota</taxon>
        <taxon>Pezizomycotina</taxon>
        <taxon>Dothideomycetes</taxon>
        <taxon>Pleosporomycetidae</taxon>
        <taxon>Pleosporales</taxon>
        <taxon>Massarineae</taxon>
        <taxon>Didymosphaeriaceae</taxon>
        <taxon>Bimuria</taxon>
    </lineage>
</organism>
<keyword evidence="5" id="KW-0560">Oxidoreductase</keyword>
<sequence>MAANASHSRILIVGAGIFGTSTAYHLAHSHADPSSITVLDRSPFPPRHAASIDISKIVSVDYATPFYMDLAFEARHAWKNMSILRDRDGELFFDQACSVMLSNEESGLVEEIRANFRAQDRDQTDDLKKSELDLWAGPQENGYLNRHGGWVDAGAALAAMMEDAVSRGVRYKTGDVETLILGENGVKGVQTKDGRVYKADKILLATGAWTSQLLSQTEGILNIGERDRVEKQVTAAGVCVVYYKLNEEEYEFLKDLPVIISGDIGEVVPPPKRSRLLKFTNARSFTNTTRTASRQQISIPPDSLQTNVPSHLQSETLDSIVSKIPQLASIASKKPYYWRLCWDGITPSQDQLITRHPHAQLSNLYLAAGGSFHSWKFLPIIGSYVVNVLNGVSNGEEKRRRGVNEKFVPKRDLKDLED</sequence>
<comment type="cofactor">
    <cofactor evidence="1">
        <name>FAD</name>
        <dbReference type="ChEBI" id="CHEBI:57692"/>
    </cofactor>
</comment>
<evidence type="ECO:0000256" key="5">
    <source>
        <dbReference type="ARBA" id="ARBA00023002"/>
    </source>
</evidence>
<dbReference type="GO" id="GO:0050660">
    <property type="term" value="F:flavin adenine dinucleotide binding"/>
    <property type="evidence" value="ECO:0007669"/>
    <property type="project" value="InterPro"/>
</dbReference>
<dbReference type="GO" id="GO:0051698">
    <property type="term" value="F:saccharopine oxidase activity"/>
    <property type="evidence" value="ECO:0007669"/>
    <property type="project" value="TreeGrafter"/>
</dbReference>
<dbReference type="PANTHER" id="PTHR10961">
    <property type="entry name" value="PEROXISOMAL SARCOSINE OXIDASE"/>
    <property type="match status" value="1"/>
</dbReference>
<protein>
    <submittedName>
        <fullName evidence="7">Nucleotide-binding domain-containing protein</fullName>
    </submittedName>
</protein>
<evidence type="ECO:0000256" key="3">
    <source>
        <dbReference type="ARBA" id="ARBA00022630"/>
    </source>
</evidence>
<accession>A0A6A5V6I3</accession>
<dbReference type="InterPro" id="IPR045170">
    <property type="entry name" value="MTOX"/>
</dbReference>
<evidence type="ECO:0000256" key="4">
    <source>
        <dbReference type="ARBA" id="ARBA00022827"/>
    </source>
</evidence>
<dbReference type="Gene3D" id="3.30.9.10">
    <property type="entry name" value="D-Amino Acid Oxidase, subunit A, domain 2"/>
    <property type="match status" value="1"/>
</dbReference>
<evidence type="ECO:0000256" key="2">
    <source>
        <dbReference type="ARBA" id="ARBA00010989"/>
    </source>
</evidence>
<dbReference type="InterPro" id="IPR036188">
    <property type="entry name" value="FAD/NAD-bd_sf"/>
</dbReference>
<gene>
    <name evidence="7" type="ORF">BU23DRAFT_590205</name>
</gene>
<proteinExistence type="inferred from homology"/>
<dbReference type="Gene3D" id="3.50.50.60">
    <property type="entry name" value="FAD/NAD(P)-binding domain"/>
    <property type="match status" value="1"/>
</dbReference>
<evidence type="ECO:0000259" key="6">
    <source>
        <dbReference type="Pfam" id="PF01266"/>
    </source>
</evidence>
<dbReference type="EMBL" id="ML976688">
    <property type="protein sequence ID" value="KAF1972270.1"/>
    <property type="molecule type" value="Genomic_DNA"/>
</dbReference>
<dbReference type="InterPro" id="IPR006076">
    <property type="entry name" value="FAD-dep_OxRdtase"/>
</dbReference>
<evidence type="ECO:0000256" key="1">
    <source>
        <dbReference type="ARBA" id="ARBA00001974"/>
    </source>
</evidence>
<keyword evidence="8" id="KW-1185">Reference proteome</keyword>
<keyword evidence="4" id="KW-0274">FAD</keyword>
<dbReference type="GO" id="GO:0008115">
    <property type="term" value="F:sarcosine oxidase activity"/>
    <property type="evidence" value="ECO:0007669"/>
    <property type="project" value="TreeGrafter"/>
</dbReference>
<dbReference type="SUPFAM" id="SSF51905">
    <property type="entry name" value="FAD/NAD(P)-binding domain"/>
    <property type="match status" value="1"/>
</dbReference>
<evidence type="ECO:0000313" key="8">
    <source>
        <dbReference type="Proteomes" id="UP000800036"/>
    </source>
</evidence>
<name>A0A6A5V6I3_9PLEO</name>
<dbReference type="Pfam" id="PF01266">
    <property type="entry name" value="DAO"/>
    <property type="match status" value="1"/>
</dbReference>
<feature type="domain" description="FAD dependent oxidoreductase" evidence="6">
    <location>
        <begin position="9"/>
        <end position="386"/>
    </location>
</feature>
<evidence type="ECO:0000313" key="7">
    <source>
        <dbReference type="EMBL" id="KAF1972270.1"/>
    </source>
</evidence>
<comment type="similarity">
    <text evidence="2">Belongs to the MSOX/MTOX family.</text>
</comment>